<dbReference type="EMBL" id="JARBJD010000193">
    <property type="protein sequence ID" value="KAK2947712.1"/>
    <property type="molecule type" value="Genomic_DNA"/>
</dbReference>
<organism evidence="4 5">
    <name type="scientific">Blattamonas nauphoetae</name>
    <dbReference type="NCBI Taxonomy" id="2049346"/>
    <lineage>
        <taxon>Eukaryota</taxon>
        <taxon>Metamonada</taxon>
        <taxon>Preaxostyla</taxon>
        <taxon>Oxymonadida</taxon>
        <taxon>Blattamonas</taxon>
    </lineage>
</organism>
<evidence type="ECO:0000259" key="3">
    <source>
        <dbReference type="PROSITE" id="PS50011"/>
    </source>
</evidence>
<keyword evidence="2" id="KW-0812">Transmembrane</keyword>
<dbReference type="Gene3D" id="1.10.510.10">
    <property type="entry name" value="Transferase(Phosphotransferase) domain 1"/>
    <property type="match status" value="1"/>
</dbReference>
<keyword evidence="5" id="KW-1185">Reference proteome</keyword>
<feature type="region of interest" description="Disordered" evidence="1">
    <location>
        <begin position="2153"/>
        <end position="2185"/>
    </location>
</feature>
<evidence type="ECO:0000313" key="4">
    <source>
        <dbReference type="EMBL" id="KAK2947712.1"/>
    </source>
</evidence>
<keyword evidence="2" id="KW-0472">Membrane</keyword>
<dbReference type="InterPro" id="IPR000719">
    <property type="entry name" value="Prot_kinase_dom"/>
</dbReference>
<proteinExistence type="predicted"/>
<accession>A0ABQ9XAM8</accession>
<dbReference type="SUPFAM" id="SSF56112">
    <property type="entry name" value="Protein kinase-like (PK-like)"/>
    <property type="match status" value="1"/>
</dbReference>
<protein>
    <recommendedName>
        <fullName evidence="3">Protein kinase domain-containing protein</fullName>
    </recommendedName>
</protein>
<comment type="caution">
    <text evidence="4">The sequence shown here is derived from an EMBL/GenBank/DDBJ whole genome shotgun (WGS) entry which is preliminary data.</text>
</comment>
<dbReference type="InterPro" id="IPR011009">
    <property type="entry name" value="Kinase-like_dom_sf"/>
</dbReference>
<feature type="domain" description="Protein kinase" evidence="3">
    <location>
        <begin position="1938"/>
        <end position="2262"/>
    </location>
</feature>
<reference evidence="4 5" key="1">
    <citation type="journal article" date="2022" name="bioRxiv">
        <title>Genomics of Preaxostyla Flagellates Illuminates Evolutionary Transitions and the Path Towards Mitochondrial Loss.</title>
        <authorList>
            <person name="Novak L.V.F."/>
            <person name="Treitli S.C."/>
            <person name="Pyrih J."/>
            <person name="Halakuc P."/>
            <person name="Pipaliya S.V."/>
            <person name="Vacek V."/>
            <person name="Brzon O."/>
            <person name="Soukal P."/>
            <person name="Eme L."/>
            <person name="Dacks J.B."/>
            <person name="Karnkowska A."/>
            <person name="Elias M."/>
            <person name="Hampl V."/>
        </authorList>
    </citation>
    <scope>NUCLEOTIDE SEQUENCE [LARGE SCALE GENOMIC DNA]</scope>
    <source>
        <strain evidence="4">NAU3</strain>
        <tissue evidence="4">Gut</tissue>
    </source>
</reference>
<dbReference type="InterPro" id="IPR050167">
    <property type="entry name" value="Ser_Thr_protein_kinase"/>
</dbReference>
<name>A0ABQ9XAM8_9EUKA</name>
<dbReference type="PROSITE" id="PS50011">
    <property type="entry name" value="PROTEIN_KINASE_DOM"/>
    <property type="match status" value="1"/>
</dbReference>
<evidence type="ECO:0000256" key="2">
    <source>
        <dbReference type="SAM" id="Phobius"/>
    </source>
</evidence>
<sequence>MYVGPSWANRTELTAVNVVPVETEKNELRVGAWSTEPEEDAGQQIPTFISLSEALAALSTPPKHTVITFSEGSFTEPSLLSVSQVLEIVGAGLNISDVHSTQLTTKGIVSKSSGKLTLQSLRLVPSSTSSVLTSAEDSGNLTRTSTAQTPVESMQCASCIEGKTSGTVKVLYCRFGACTTKGRAGAIDLEKNGENSAVEMSSCYFDQNSAGEGVPDAVRGDDVVLKSFDDSNTRLDLSTIKSFPSLQSILINSKHSIVPPPTLLIMSSASVSDYLTWSYYHIRLSASFLETYPLQSLLGSRLWNNTNTLIQTESFSYNETMTPLVSQNSTVRVNLYDYTKSIITVEQQNEVFITLTNATLSFTKVQFSLTTPTLTQTFIDSVGPYVHVEYQYFLQPIALDSTHFIRLICAEKDANLSFLYTTPLLAGHLTTPFIVCEGAKLLNLQTLRLNYSFVNSASFVSAKDSTLVITLNQVQLQSTANGAFLNLEDGSVRFKSDTCQSCSGVQGGLVHCRNSTVVAEEWTLRSCSATQGGVLMSVGSRVSIYSGSFSNCVADEGGVAYVVSSTLSFSKTSLVSNSAKRGGVLFLDFGTNSASSISSSLSNFTSNSACDVSENGVDSGKGGAIFMMGTTTSQTPLVLNYSRFDRNTAAFGNDVFVEETVLGETGPDLLSSCNGESYSRFPHLEIENHNRDANEIARISHFLPFPVIRVSSSGSDVPACQWSSVYCKTIQYALNFLQTTAPNGSLFQRQCFQYSNTMTTEPVVLCKHDLVYSSYNATSTEKFPLSLSVADRVVFTINDESRLTVVRMRFRLTSFQQVVTVNSNDGQVAMENCYVFSESGTTTSRSPIDSIGKSLVLTSISFAASLTSSQATLSVPLVRFAPKPSEEGRLGSGTFELTLSQFFNLTFEGTTMFEIETNGRVAFLPQSMTGVTTNSEQGKYISLKGQSFKQQIEPSLWQSTLYTMHLPYFLGEDVSMDENDKWRNNSLVYWLISPSSEIQVGSDVYAVDHPNCGSSTFKCSTLDSAITSAGLNSLSTLALSMSTSLSSRSLLTSSLLIKPSSSTKRGIEFDKNGSFVVANSEANLSFTSIIFALSQNCITATLFVVEEGELSFSLCQMGGTSNESPLVLPESTTTLIEVKAGGKFTLTDTLIQHIEFSHATLGTALRLHLDSTISFNETSKVGEILSNGTGSHVALVTSTGLDESSISSLTTNFSSWKPTTNEARFTSSEINEFVAIDEVGRVEAGETMLVCGSVTETTGFIATKNLSVKSSDSTTQILSIANSASFTTQASPLSFTDLIIIPLPQASTQNAEITPRTESLFIVKSGSLSLSSCSVSSFELSSSPLITHTSGTLTLKSCEISSITRSTGNGTVLSIEMGTGMSLLLDDIKFLSMPSSKEATLLALSFPPCDEDEPDPLFAFTLTNLTFNSMSGMASEPPCFISIVGTDLASWIEVADPRFKNSYNNDSVLDSYSSFDKSNDLAVSLLFYLRPSDGPVGVSSSGYAMAKCGSNSLWCSTIEQSLTRLTPQNTKKIIVMDEVTLSNAIALPDELTFAGNPSPLSTCIVSAAGSFVSEDIDFTTISKLTFSLPSTQTAEAVIVHSSITLTLSHLELTSTTESSVCFLKVTTGKVEMSDIKIRSEMAQNSILFSIFGGTVTASQFGVESGITQNGTVVQVEGGSMSLTGMTATSSKAMEGRLFSVSNALFNLSDVKLSKQTFANAPFHLSSFGASTISDMNISECSGSTIMTIKDGDELTIRNSIFSSLTPPTSLNEADTTDFSNSPSNLEWPSLRRNVKCTNGTVGMDTMNGGDGPSSPHLWIWTDECAVTKDDETQHSTLFVPTLLSNESTSILDKKLNEYSVKVVGTMMIPCGLKLEVFEQAVLSTSNEGQPLSFDISSLQPSKWTETELSFVLLQSSLADLNKKSDIRCRLVFGDGQNTDSFSLIGKGKGNMSLGGVVTTIVVQIVAVIIVAVLLIIVIAVLCRRKKTKNQAAEKDKQELDVAEAGDVLKDEGDAQDNTIKPIFGTAGRSNISLLMVSEDKQHGDHVHTLGTPSMMSLKHVEAPKCDGEAGVVSVDPTHTLYHRLHVEKARVVEKKKMALRIVTGLERMMADNPSSELLTKLSPHWIILDFNENTFLRIESISQLLASDGMHQLSTSTKNDEDRRWNAPEQDSKEGETANEQEEQYDHNKATVFRLGLVLWEMETGQVPFGELDAVNASRQVTAGILPLIHNWEDADFADLVSECLSLSPDSRPSLADVKIRLGELKTAVPPAAHDPPPPKEPAKVISGIETL</sequence>
<evidence type="ECO:0000313" key="5">
    <source>
        <dbReference type="Proteomes" id="UP001281761"/>
    </source>
</evidence>
<feature type="compositionally biased region" description="Basic and acidic residues" evidence="1">
    <location>
        <begin position="2158"/>
        <end position="2176"/>
    </location>
</feature>
<gene>
    <name evidence="4" type="ORF">BLNAU_17382</name>
</gene>
<dbReference type="PANTHER" id="PTHR23257">
    <property type="entry name" value="SERINE-THREONINE PROTEIN KINASE"/>
    <property type="match status" value="1"/>
</dbReference>
<evidence type="ECO:0000256" key="1">
    <source>
        <dbReference type="SAM" id="MobiDB-lite"/>
    </source>
</evidence>
<feature type="transmembrane region" description="Helical" evidence="2">
    <location>
        <begin position="1960"/>
        <end position="1982"/>
    </location>
</feature>
<keyword evidence="2" id="KW-1133">Transmembrane helix</keyword>
<feature type="region of interest" description="Disordered" evidence="1">
    <location>
        <begin position="2268"/>
        <end position="2292"/>
    </location>
</feature>
<dbReference type="Proteomes" id="UP001281761">
    <property type="component" value="Unassembled WGS sequence"/>
</dbReference>